<reference evidence="1 2" key="1">
    <citation type="submission" date="2020-08" db="EMBL/GenBank/DDBJ databases">
        <title>Acidobacteriota in marine sediments use diverse sulfur dissimilation pathways.</title>
        <authorList>
            <person name="Wasmund K."/>
        </authorList>
    </citation>
    <scope>NUCLEOTIDE SEQUENCE [LARGE SCALE GENOMIC DNA]</scope>
    <source>
        <strain evidence="1">MAG AM4</strain>
    </source>
</reference>
<accession>A0A8J7CDQ1</accession>
<dbReference type="Proteomes" id="UP000648239">
    <property type="component" value="Unassembled WGS sequence"/>
</dbReference>
<proteinExistence type="predicted"/>
<dbReference type="AlphaFoldDB" id="A0A8J7CDQ1"/>
<evidence type="ECO:0000313" key="1">
    <source>
        <dbReference type="EMBL" id="MBD3869027.1"/>
    </source>
</evidence>
<sequence>MRWIIPGLLALAIGLTGLPIPAETGRKEAGQAAERFARALSTGESEALQALLPQSGKILVSISDIGQGAGYFGRSQVEALFSGYLAEFDFSDCRIDHIEVQESSYSRIDLTANRTGPGDAVSAVVFRLAFQPEQDRWVLREIRESGR</sequence>
<evidence type="ECO:0000313" key="2">
    <source>
        <dbReference type="Proteomes" id="UP000648239"/>
    </source>
</evidence>
<dbReference type="EMBL" id="JACXWD010000054">
    <property type="protein sequence ID" value="MBD3869027.1"/>
    <property type="molecule type" value="Genomic_DNA"/>
</dbReference>
<name>A0A8J7CDQ1_9BACT</name>
<gene>
    <name evidence="1" type="ORF">IFK94_12965</name>
</gene>
<protein>
    <submittedName>
        <fullName evidence="1">Uncharacterized protein</fullName>
    </submittedName>
</protein>
<organism evidence="1 2">
    <name type="scientific">Candidatus Polarisedimenticola svalbardensis</name>
    <dbReference type="NCBI Taxonomy" id="2886004"/>
    <lineage>
        <taxon>Bacteria</taxon>
        <taxon>Pseudomonadati</taxon>
        <taxon>Acidobacteriota</taxon>
        <taxon>Candidatus Polarisedimenticolia</taxon>
        <taxon>Candidatus Polarisedimenticolales</taxon>
        <taxon>Candidatus Polarisedimenticolaceae</taxon>
        <taxon>Candidatus Polarisedimenticola</taxon>
    </lineage>
</organism>
<comment type="caution">
    <text evidence="1">The sequence shown here is derived from an EMBL/GenBank/DDBJ whole genome shotgun (WGS) entry which is preliminary data.</text>
</comment>